<dbReference type="InterPro" id="IPR023346">
    <property type="entry name" value="Lysozyme-like_dom_sf"/>
</dbReference>
<dbReference type="Gene3D" id="1.10.530.10">
    <property type="match status" value="1"/>
</dbReference>
<dbReference type="SUPFAM" id="SSF53955">
    <property type="entry name" value="Lysozyme-like"/>
    <property type="match status" value="1"/>
</dbReference>
<dbReference type="InterPro" id="IPR043426">
    <property type="entry name" value="MltB-like"/>
</dbReference>
<keyword evidence="2" id="KW-1133">Transmembrane helix</keyword>
<dbReference type="PANTHER" id="PTHR30163">
    <property type="entry name" value="MEMBRANE-BOUND LYTIC MUREIN TRANSGLYCOSYLASE B"/>
    <property type="match status" value="1"/>
</dbReference>
<evidence type="ECO:0000259" key="3">
    <source>
        <dbReference type="Pfam" id="PF13406"/>
    </source>
</evidence>
<keyword evidence="2" id="KW-0812">Transmembrane</keyword>
<dbReference type="InterPro" id="IPR031304">
    <property type="entry name" value="SLT_2"/>
</dbReference>
<dbReference type="InterPro" id="IPR018247">
    <property type="entry name" value="EF_Hand_1_Ca_BS"/>
</dbReference>
<feature type="domain" description="Transglycosylase SLT" evidence="3">
    <location>
        <begin position="175"/>
        <end position="220"/>
    </location>
</feature>
<keyword evidence="2" id="KW-0472">Membrane</keyword>
<dbReference type="EMBL" id="BAABKO010000002">
    <property type="protein sequence ID" value="GAA4770726.1"/>
    <property type="molecule type" value="Genomic_DNA"/>
</dbReference>
<evidence type="ECO:0000256" key="1">
    <source>
        <dbReference type="SAM" id="MobiDB-lite"/>
    </source>
</evidence>
<feature type="region of interest" description="Disordered" evidence="1">
    <location>
        <begin position="43"/>
        <end position="67"/>
    </location>
</feature>
<dbReference type="PROSITE" id="PS00018">
    <property type="entry name" value="EF_HAND_1"/>
    <property type="match status" value="1"/>
</dbReference>
<evidence type="ECO:0000313" key="5">
    <source>
        <dbReference type="Proteomes" id="UP001501645"/>
    </source>
</evidence>
<reference evidence="5" key="1">
    <citation type="journal article" date="2019" name="Int. J. Syst. Evol. Microbiol.">
        <title>The Global Catalogue of Microorganisms (GCM) 10K type strain sequencing project: providing services to taxonomists for standard genome sequencing and annotation.</title>
        <authorList>
            <consortium name="The Broad Institute Genomics Platform"/>
            <consortium name="The Broad Institute Genome Sequencing Center for Infectious Disease"/>
            <person name="Wu L."/>
            <person name="Ma J."/>
        </authorList>
    </citation>
    <scope>NUCLEOTIDE SEQUENCE [LARGE SCALE GENOMIC DNA]</scope>
    <source>
        <strain evidence="5">JCM 18537</strain>
    </source>
</reference>
<evidence type="ECO:0000313" key="4">
    <source>
        <dbReference type="EMBL" id="GAA4770726.1"/>
    </source>
</evidence>
<evidence type="ECO:0000256" key="2">
    <source>
        <dbReference type="SAM" id="Phobius"/>
    </source>
</evidence>
<sequence>MGRRRRTARRNGAQIAVSAVSGVVALGVIGGLLALALQPGQPPAPPSPAVTAAEPAAPLSAEETPTSADTATAAAVVDAEWVVRVAAATGIPERALSAYAAADLAARTRYGCAVGWNTLAGIGWVESHHGTLLGGAIDADGVARPGIVGIPLDGTNETMAIPDTDGGSLDGDTMWDRAVGPMQFIPETWAIWGVDGDGDGVVDPHDIDDVALTAARYLCQARGTLEGSDAWIAAIRSYNDTDDYQLQVAEAATRYAAAG</sequence>
<protein>
    <recommendedName>
        <fullName evidence="3">Transglycosylase SLT domain-containing protein</fullName>
    </recommendedName>
</protein>
<dbReference type="Pfam" id="PF13406">
    <property type="entry name" value="SLT_2"/>
    <property type="match status" value="1"/>
</dbReference>
<feature type="transmembrane region" description="Helical" evidence="2">
    <location>
        <begin position="12"/>
        <end position="37"/>
    </location>
</feature>
<accession>A0ABP9A0T4</accession>
<dbReference type="Proteomes" id="UP001501645">
    <property type="component" value="Unassembled WGS sequence"/>
</dbReference>
<organism evidence="4 5">
    <name type="scientific">Microbacterium gilvum</name>
    <dbReference type="NCBI Taxonomy" id="1336204"/>
    <lineage>
        <taxon>Bacteria</taxon>
        <taxon>Bacillati</taxon>
        <taxon>Actinomycetota</taxon>
        <taxon>Actinomycetes</taxon>
        <taxon>Micrococcales</taxon>
        <taxon>Microbacteriaceae</taxon>
        <taxon>Microbacterium</taxon>
    </lineage>
</organism>
<name>A0ABP9A0T4_9MICO</name>
<dbReference type="PANTHER" id="PTHR30163:SF8">
    <property type="entry name" value="LYTIC MUREIN TRANSGLYCOSYLASE"/>
    <property type="match status" value="1"/>
</dbReference>
<keyword evidence="5" id="KW-1185">Reference proteome</keyword>
<gene>
    <name evidence="4" type="ORF">GCM10023351_13200</name>
</gene>
<dbReference type="RefSeq" id="WP_345437297.1">
    <property type="nucleotide sequence ID" value="NZ_BAABKO010000002.1"/>
</dbReference>
<proteinExistence type="predicted"/>
<comment type="caution">
    <text evidence="4">The sequence shown here is derived from an EMBL/GenBank/DDBJ whole genome shotgun (WGS) entry which is preliminary data.</text>
</comment>
<feature type="compositionally biased region" description="Low complexity" evidence="1">
    <location>
        <begin position="49"/>
        <end position="67"/>
    </location>
</feature>